<reference evidence="1 2" key="1">
    <citation type="submission" date="2018-07" db="EMBL/GenBank/DDBJ databases">
        <title>Genome assembly of strain KB82.</title>
        <authorList>
            <person name="Kukolya J."/>
            <person name="Horvath B."/>
            <person name="Nagy I."/>
            <person name="Toth A."/>
        </authorList>
    </citation>
    <scope>NUCLEOTIDE SEQUENCE [LARGE SCALE GENOMIC DNA]</scope>
    <source>
        <strain evidence="1 2">Kb82</strain>
    </source>
</reference>
<gene>
    <name evidence="1" type="ORF">C4F50_10515</name>
</gene>
<sequence length="132" mass="15215">MKKNIKLILVLSPLAFIFVFAYIISHRTDNKLQEKGKITIGKFDSIQEYPKRSYLGLSYYIANKRYTSFESSLHKGISKNDMGKFYKILYLPDSPEIIRGIYSKEIIDTVIILKAGFSRSEIGNLPKQKTVK</sequence>
<comment type="caution">
    <text evidence="1">The sequence shown here is derived from an EMBL/GenBank/DDBJ whole genome shotgun (WGS) entry which is preliminary data.</text>
</comment>
<evidence type="ECO:0000313" key="1">
    <source>
        <dbReference type="EMBL" id="MBE8725380.1"/>
    </source>
</evidence>
<organism evidence="1 2">
    <name type="scientific">Flavobacterium hungaricum</name>
    <dbReference type="NCBI Taxonomy" id="2082725"/>
    <lineage>
        <taxon>Bacteria</taxon>
        <taxon>Pseudomonadati</taxon>
        <taxon>Bacteroidota</taxon>
        <taxon>Flavobacteriia</taxon>
        <taxon>Flavobacteriales</taxon>
        <taxon>Flavobacteriaceae</taxon>
        <taxon>Flavobacterium</taxon>
    </lineage>
</organism>
<proteinExistence type="predicted"/>
<protein>
    <submittedName>
        <fullName evidence="1">Uncharacterized protein</fullName>
    </submittedName>
</protein>
<accession>A0ABR9TJD4</accession>
<evidence type="ECO:0000313" key="2">
    <source>
        <dbReference type="Proteomes" id="UP000640614"/>
    </source>
</evidence>
<name>A0ABR9TJD4_9FLAO</name>
<dbReference type="RefSeq" id="WP_193846627.1">
    <property type="nucleotide sequence ID" value="NZ_PRDM01000002.1"/>
</dbReference>
<dbReference type="EMBL" id="PRDM01000002">
    <property type="protein sequence ID" value="MBE8725380.1"/>
    <property type="molecule type" value="Genomic_DNA"/>
</dbReference>
<keyword evidence="2" id="KW-1185">Reference proteome</keyword>
<dbReference type="Proteomes" id="UP000640614">
    <property type="component" value="Unassembled WGS sequence"/>
</dbReference>